<gene>
    <name evidence="1" type="ORF">HNP60_001990</name>
</gene>
<keyword evidence="2" id="KW-1185">Reference proteome</keyword>
<dbReference type="PANTHER" id="PTHR38440:SF1">
    <property type="entry name" value="UPF0398 PROTEIN SPR0331"/>
    <property type="match status" value="1"/>
</dbReference>
<evidence type="ECO:0000313" key="2">
    <source>
        <dbReference type="Proteomes" id="UP001138540"/>
    </source>
</evidence>
<protein>
    <submittedName>
        <fullName evidence="1">Phage-like protein YoqJ</fullName>
    </submittedName>
</protein>
<dbReference type="InterPro" id="IPR010697">
    <property type="entry name" value="YspA"/>
</dbReference>
<dbReference type="Gene3D" id="3.40.50.450">
    <property type="match status" value="1"/>
</dbReference>
<dbReference type="Proteomes" id="UP001138540">
    <property type="component" value="Unassembled WGS sequence"/>
</dbReference>
<reference evidence="1 2" key="1">
    <citation type="submission" date="2020-08" db="EMBL/GenBank/DDBJ databases">
        <title>Exploring microbial biodiversity for novel pathways involved in the catabolism of aromatic compounds derived from lignin.</title>
        <authorList>
            <person name="Elkins J."/>
        </authorList>
    </citation>
    <scope>NUCLEOTIDE SEQUENCE [LARGE SCALE GENOMIC DNA]</scope>
    <source>
        <strain evidence="1 2">B1D3A</strain>
    </source>
</reference>
<dbReference type="EMBL" id="JACHKA010000001">
    <property type="protein sequence ID" value="MBB5986016.1"/>
    <property type="molecule type" value="Genomic_DNA"/>
</dbReference>
<evidence type="ECO:0000313" key="1">
    <source>
        <dbReference type="EMBL" id="MBB5986016.1"/>
    </source>
</evidence>
<dbReference type="RefSeq" id="WP_184153079.1">
    <property type="nucleotide sequence ID" value="NZ_JACHKA010000001.1"/>
</dbReference>
<accession>A0ABR6NG13</accession>
<sequence>MTILAVTGHRPDKLGGYGPEAKEKLCNFAETVLAELCPRKVITGMALGWDQAVAKACILFDIPFVAALPFPDHGSNWPEEARRIHGFLLDHAVETIVVCRTYSTTAMQLRNMEMVDRADEVRSLWDGSSGGTGNCVRYAKRRKKFAGNHWNAWTQL</sequence>
<proteinExistence type="predicted"/>
<comment type="caution">
    <text evidence="1">The sequence shown here is derived from an EMBL/GenBank/DDBJ whole genome shotgun (WGS) entry which is preliminary data.</text>
</comment>
<dbReference type="PANTHER" id="PTHR38440">
    <property type="entry name" value="UPF0398 PROTEIN YPSA"/>
    <property type="match status" value="1"/>
</dbReference>
<name>A0ABR6NG13_9SPHN</name>
<dbReference type="SUPFAM" id="SSF102405">
    <property type="entry name" value="MCP/YpsA-like"/>
    <property type="match status" value="1"/>
</dbReference>
<organism evidence="1 2">
    <name type="scientific">Sphingobium lignivorans</name>
    <dbReference type="NCBI Taxonomy" id="2735886"/>
    <lineage>
        <taxon>Bacteria</taxon>
        <taxon>Pseudomonadati</taxon>
        <taxon>Pseudomonadota</taxon>
        <taxon>Alphaproteobacteria</taxon>
        <taxon>Sphingomonadales</taxon>
        <taxon>Sphingomonadaceae</taxon>
        <taxon>Sphingobium</taxon>
    </lineage>
</organism>